<protein>
    <submittedName>
        <fullName evidence="2">Sporulation protein</fullName>
    </submittedName>
</protein>
<comment type="caution">
    <text evidence="2">The sequence shown here is derived from an EMBL/GenBank/DDBJ whole genome shotgun (WGS) entry which is preliminary data.</text>
</comment>
<accession>A0A4Q9DF52</accession>
<dbReference type="EMBL" id="SIRE01000032">
    <property type="protein sequence ID" value="TBL70438.1"/>
    <property type="molecule type" value="Genomic_DNA"/>
</dbReference>
<evidence type="ECO:0000259" key="1">
    <source>
        <dbReference type="Pfam" id="PF14040"/>
    </source>
</evidence>
<keyword evidence="3" id="KW-1185">Reference proteome</keyword>
<dbReference type="Pfam" id="PF14040">
    <property type="entry name" value="DNase_NucA_NucB"/>
    <property type="match status" value="1"/>
</dbReference>
<sequence>MKKKRKKTVAALLFIVVFCLILNRQTVFQYIPVFNQEAEAAYTLIFPSDRYPETAAHIKDAIENGESSICTIDRKAADEHRKQSLKNVPTKKGYDRDEWPMAMCREGGANADIRYVSPADNRGAGSWVSNQLEKYPDGTKVKIVVK</sequence>
<proteinExistence type="predicted"/>
<dbReference type="Proteomes" id="UP000293142">
    <property type="component" value="Unassembled WGS sequence"/>
</dbReference>
<reference evidence="2 3" key="1">
    <citation type="submission" date="2019-02" db="EMBL/GenBank/DDBJ databases">
        <title>Paenibacillus sp. nov., isolated from surface-sterilized tissue of Thalictrum simplex L.</title>
        <authorList>
            <person name="Tuo L."/>
        </authorList>
    </citation>
    <scope>NUCLEOTIDE SEQUENCE [LARGE SCALE GENOMIC DNA]</scope>
    <source>
        <strain evidence="2 3">N2SHLJ1</strain>
    </source>
</reference>
<evidence type="ECO:0000313" key="3">
    <source>
        <dbReference type="Proteomes" id="UP000293142"/>
    </source>
</evidence>
<dbReference type="OrthoDB" id="1906360at2"/>
<gene>
    <name evidence="2" type="ORF">EYB31_33530</name>
</gene>
<feature type="domain" description="Deoxyribonuclease NucA/NucB" evidence="1">
    <location>
        <begin position="75"/>
        <end position="144"/>
    </location>
</feature>
<dbReference type="AlphaFoldDB" id="A0A4Q9DF52"/>
<evidence type="ECO:0000313" key="2">
    <source>
        <dbReference type="EMBL" id="TBL70438.1"/>
    </source>
</evidence>
<name>A0A4Q9DF52_9BACL</name>
<dbReference type="InterPro" id="IPR029476">
    <property type="entry name" value="DNase_NucA_NucB"/>
</dbReference>
<dbReference type="RefSeq" id="WP_131017957.1">
    <property type="nucleotide sequence ID" value="NZ_SIRE01000032.1"/>
</dbReference>
<organism evidence="2 3">
    <name type="scientific">Paenibacillus thalictri</name>
    <dbReference type="NCBI Taxonomy" id="2527873"/>
    <lineage>
        <taxon>Bacteria</taxon>
        <taxon>Bacillati</taxon>
        <taxon>Bacillota</taxon>
        <taxon>Bacilli</taxon>
        <taxon>Bacillales</taxon>
        <taxon>Paenibacillaceae</taxon>
        <taxon>Paenibacillus</taxon>
    </lineage>
</organism>